<keyword evidence="3" id="KW-1185">Reference proteome</keyword>
<proteinExistence type="predicted"/>
<dbReference type="HOGENOM" id="CLU_1550421_0_0_1"/>
<dbReference type="Pfam" id="PF00024">
    <property type="entry name" value="PAN_1"/>
    <property type="match status" value="1"/>
</dbReference>
<dbReference type="AlphaFoldDB" id="A0A0D3I1I3"/>
<evidence type="ECO:0000313" key="2">
    <source>
        <dbReference type="EnsemblProtists" id="EOD05118"/>
    </source>
</evidence>
<reference evidence="3" key="1">
    <citation type="journal article" date="2013" name="Nature">
        <title>Pan genome of the phytoplankton Emiliania underpins its global distribution.</title>
        <authorList>
            <person name="Read B.A."/>
            <person name="Kegel J."/>
            <person name="Klute M.J."/>
            <person name="Kuo A."/>
            <person name="Lefebvre S.C."/>
            <person name="Maumus F."/>
            <person name="Mayer C."/>
            <person name="Miller J."/>
            <person name="Monier A."/>
            <person name="Salamov A."/>
            <person name="Young J."/>
            <person name="Aguilar M."/>
            <person name="Claverie J.M."/>
            <person name="Frickenhaus S."/>
            <person name="Gonzalez K."/>
            <person name="Herman E.K."/>
            <person name="Lin Y.C."/>
            <person name="Napier J."/>
            <person name="Ogata H."/>
            <person name="Sarno A.F."/>
            <person name="Shmutz J."/>
            <person name="Schroeder D."/>
            <person name="de Vargas C."/>
            <person name="Verret F."/>
            <person name="von Dassow P."/>
            <person name="Valentin K."/>
            <person name="Van de Peer Y."/>
            <person name="Wheeler G."/>
            <person name="Dacks J.B."/>
            <person name="Delwiche C.F."/>
            <person name="Dyhrman S.T."/>
            <person name="Glockner G."/>
            <person name="John U."/>
            <person name="Richards T."/>
            <person name="Worden A.Z."/>
            <person name="Zhang X."/>
            <person name="Grigoriev I.V."/>
            <person name="Allen A.E."/>
            <person name="Bidle K."/>
            <person name="Borodovsky M."/>
            <person name="Bowler C."/>
            <person name="Brownlee C."/>
            <person name="Cock J.M."/>
            <person name="Elias M."/>
            <person name="Gladyshev V.N."/>
            <person name="Groth M."/>
            <person name="Guda C."/>
            <person name="Hadaegh A."/>
            <person name="Iglesias-Rodriguez M.D."/>
            <person name="Jenkins J."/>
            <person name="Jones B.M."/>
            <person name="Lawson T."/>
            <person name="Leese F."/>
            <person name="Lindquist E."/>
            <person name="Lobanov A."/>
            <person name="Lomsadze A."/>
            <person name="Malik S.B."/>
            <person name="Marsh M.E."/>
            <person name="Mackinder L."/>
            <person name="Mock T."/>
            <person name="Mueller-Roeber B."/>
            <person name="Pagarete A."/>
            <person name="Parker M."/>
            <person name="Probert I."/>
            <person name="Quesneville H."/>
            <person name="Raines C."/>
            <person name="Rensing S.A."/>
            <person name="Riano-Pachon D.M."/>
            <person name="Richier S."/>
            <person name="Rokitta S."/>
            <person name="Shiraiwa Y."/>
            <person name="Soanes D.M."/>
            <person name="van der Giezen M."/>
            <person name="Wahlund T.M."/>
            <person name="Williams B."/>
            <person name="Wilson W."/>
            <person name="Wolfe G."/>
            <person name="Wurch L.L."/>
        </authorList>
    </citation>
    <scope>NUCLEOTIDE SEQUENCE</scope>
</reference>
<evidence type="ECO:0000259" key="1">
    <source>
        <dbReference type="PROSITE" id="PS50948"/>
    </source>
</evidence>
<evidence type="ECO:0000313" key="3">
    <source>
        <dbReference type="Proteomes" id="UP000013827"/>
    </source>
</evidence>
<dbReference type="EnsemblProtists" id="EOD05118">
    <property type="protein sequence ID" value="EOD05118"/>
    <property type="gene ID" value="EMIHUDRAFT_220203"/>
</dbReference>
<accession>A0A0D3I1I3</accession>
<protein>
    <recommendedName>
        <fullName evidence="1">Apple domain-containing protein</fullName>
    </recommendedName>
</protein>
<feature type="domain" description="Apple" evidence="1">
    <location>
        <begin position="97"/>
        <end position="173"/>
    </location>
</feature>
<dbReference type="Proteomes" id="UP000013827">
    <property type="component" value="Unassembled WGS sequence"/>
</dbReference>
<dbReference type="GeneID" id="17251277"/>
<organism evidence="2 3">
    <name type="scientific">Emiliania huxleyi (strain CCMP1516)</name>
    <dbReference type="NCBI Taxonomy" id="280463"/>
    <lineage>
        <taxon>Eukaryota</taxon>
        <taxon>Haptista</taxon>
        <taxon>Haptophyta</taxon>
        <taxon>Prymnesiophyceae</taxon>
        <taxon>Isochrysidales</taxon>
        <taxon>Noelaerhabdaceae</taxon>
        <taxon>Emiliania</taxon>
    </lineage>
</organism>
<dbReference type="PROSITE" id="PS50948">
    <property type="entry name" value="PAN"/>
    <property type="match status" value="1"/>
</dbReference>
<dbReference type="KEGG" id="ehx:EMIHUDRAFT_220203"/>
<dbReference type="InterPro" id="IPR003609">
    <property type="entry name" value="Pan_app"/>
</dbReference>
<sequence>MDGCQHGKTLAQAEAICAAVDARLCSVDELATDCAKGTGCGHDFGVNDATLHEAALACEAHGYRLCGVDELKSKSHACSTGCNYNDPAYLMWSEEACAPAELLLEDTKVAADSGARLFKRPAASLEECATSCYNRSECGFFAYKPDGRNNCMGGRSASGHAHHPGFNFYRLLA</sequence>
<dbReference type="RefSeq" id="XP_005757547.1">
    <property type="nucleotide sequence ID" value="XM_005757490.1"/>
</dbReference>
<name>A0A0D3I1I3_EMIH1</name>
<dbReference type="PaxDb" id="2903-EOD05118"/>
<reference evidence="2" key="2">
    <citation type="submission" date="2024-10" db="UniProtKB">
        <authorList>
            <consortium name="EnsemblProtists"/>
        </authorList>
    </citation>
    <scope>IDENTIFICATION</scope>
</reference>